<feature type="transmembrane region" description="Helical" evidence="9">
    <location>
        <begin position="194"/>
        <end position="220"/>
    </location>
</feature>
<evidence type="ECO:0000256" key="2">
    <source>
        <dbReference type="ARBA" id="ARBA00009047"/>
    </source>
</evidence>
<keyword evidence="3" id="KW-0813">Transport</keyword>
<dbReference type="Pfam" id="PF00528">
    <property type="entry name" value="BPD_transp_1"/>
    <property type="match status" value="1"/>
</dbReference>
<dbReference type="GO" id="GO:0015423">
    <property type="term" value="F:ABC-type maltose transporter activity"/>
    <property type="evidence" value="ECO:0007669"/>
    <property type="project" value="TreeGrafter"/>
</dbReference>
<dbReference type="SUPFAM" id="SSF161098">
    <property type="entry name" value="MetI-like"/>
    <property type="match status" value="1"/>
</dbReference>
<name>A0A6J6GPW5_9ZZZZ</name>
<dbReference type="EMBL" id="CAEZUS010000009">
    <property type="protein sequence ID" value="CAB4601903.1"/>
    <property type="molecule type" value="Genomic_DNA"/>
</dbReference>
<evidence type="ECO:0000256" key="4">
    <source>
        <dbReference type="ARBA" id="ARBA00022475"/>
    </source>
</evidence>
<keyword evidence="5" id="KW-0762">Sugar transport</keyword>
<protein>
    <submittedName>
        <fullName evidence="11">Unannotated protein</fullName>
    </submittedName>
</protein>
<proteinExistence type="inferred from homology"/>
<feature type="transmembrane region" description="Helical" evidence="9">
    <location>
        <begin position="117"/>
        <end position="139"/>
    </location>
</feature>
<feature type="transmembrane region" description="Helical" evidence="9">
    <location>
        <begin position="258"/>
        <end position="279"/>
    </location>
</feature>
<evidence type="ECO:0000256" key="9">
    <source>
        <dbReference type="SAM" id="Phobius"/>
    </source>
</evidence>
<evidence type="ECO:0000259" key="10">
    <source>
        <dbReference type="PROSITE" id="PS50928"/>
    </source>
</evidence>
<evidence type="ECO:0000256" key="6">
    <source>
        <dbReference type="ARBA" id="ARBA00022692"/>
    </source>
</evidence>
<sequence length="294" mass="32341">MEKILKPKITFKFWLRNLLWRHLIGLFVVVFSIFPLLWVASAAFDEVGQLSTQTLIPKFRGLENFRMLFSNPNNPFTTWIRNSLVVASVAAILQILIGASAAYALSRYRFKGRKVMLSSIVLVQMFPQLLAATSIYLMINTFGKSFAFLGPGHQIPLILIFTGSALGINTWMLKGFFDTVPTEIDEAARVDGAGHFIIFIGIILPLVIPVLVVNFVLSFISLLNEYLITSVILGLGGKSATVAVGLQQFIIGQYGKNWGPFAAGALIATIPVLLLFIFLQKWLVSGLVSGSTKG</sequence>
<evidence type="ECO:0000256" key="3">
    <source>
        <dbReference type="ARBA" id="ARBA00022448"/>
    </source>
</evidence>
<gene>
    <name evidence="11" type="ORF">UFOPK1852_00121</name>
</gene>
<keyword evidence="8 9" id="KW-0472">Membrane</keyword>
<dbReference type="InterPro" id="IPR035906">
    <property type="entry name" value="MetI-like_sf"/>
</dbReference>
<dbReference type="GO" id="GO:0042956">
    <property type="term" value="P:maltodextrin transmembrane transport"/>
    <property type="evidence" value="ECO:0007669"/>
    <property type="project" value="TreeGrafter"/>
</dbReference>
<dbReference type="GO" id="GO:0005886">
    <property type="term" value="C:plasma membrane"/>
    <property type="evidence" value="ECO:0007669"/>
    <property type="project" value="UniProtKB-SubCell"/>
</dbReference>
<keyword evidence="4" id="KW-1003">Cell membrane</keyword>
<evidence type="ECO:0000256" key="8">
    <source>
        <dbReference type="ARBA" id="ARBA00023136"/>
    </source>
</evidence>
<keyword evidence="7 9" id="KW-1133">Transmembrane helix</keyword>
<dbReference type="InterPro" id="IPR000515">
    <property type="entry name" value="MetI-like"/>
</dbReference>
<feature type="domain" description="ABC transmembrane type-1" evidence="10">
    <location>
        <begin position="80"/>
        <end position="279"/>
    </location>
</feature>
<dbReference type="AlphaFoldDB" id="A0A6J6GPW5"/>
<evidence type="ECO:0000256" key="7">
    <source>
        <dbReference type="ARBA" id="ARBA00022989"/>
    </source>
</evidence>
<accession>A0A6J6GPW5</accession>
<dbReference type="CDD" id="cd06261">
    <property type="entry name" value="TM_PBP2"/>
    <property type="match status" value="1"/>
</dbReference>
<evidence type="ECO:0000256" key="1">
    <source>
        <dbReference type="ARBA" id="ARBA00004651"/>
    </source>
</evidence>
<reference evidence="11" key="1">
    <citation type="submission" date="2020-05" db="EMBL/GenBank/DDBJ databases">
        <authorList>
            <person name="Chiriac C."/>
            <person name="Salcher M."/>
            <person name="Ghai R."/>
            <person name="Kavagutti S V."/>
        </authorList>
    </citation>
    <scope>NUCLEOTIDE SEQUENCE</scope>
</reference>
<evidence type="ECO:0000313" key="11">
    <source>
        <dbReference type="EMBL" id="CAB4601903.1"/>
    </source>
</evidence>
<evidence type="ECO:0000256" key="5">
    <source>
        <dbReference type="ARBA" id="ARBA00022597"/>
    </source>
</evidence>
<dbReference type="Gene3D" id="1.10.3720.10">
    <property type="entry name" value="MetI-like"/>
    <property type="match status" value="1"/>
</dbReference>
<comment type="subcellular location">
    <subcellularLocation>
        <location evidence="1">Cell membrane</location>
        <topology evidence="1">Multi-pass membrane protein</topology>
    </subcellularLocation>
</comment>
<dbReference type="PROSITE" id="PS50928">
    <property type="entry name" value="ABC_TM1"/>
    <property type="match status" value="1"/>
</dbReference>
<comment type="similarity">
    <text evidence="2">Belongs to the binding-protein-dependent transport system permease family. MalFG subfamily.</text>
</comment>
<keyword evidence="6 9" id="KW-0812">Transmembrane</keyword>
<dbReference type="PANTHER" id="PTHR32243">
    <property type="entry name" value="MALTOSE TRANSPORT SYSTEM PERMEASE-RELATED"/>
    <property type="match status" value="1"/>
</dbReference>
<feature type="transmembrane region" description="Helical" evidence="9">
    <location>
        <begin position="20"/>
        <end position="40"/>
    </location>
</feature>
<dbReference type="PANTHER" id="PTHR32243:SF50">
    <property type="entry name" value="MALTOSE_MALTODEXTRIN TRANSPORT SYSTEM PERMEASE PROTEIN MALG"/>
    <property type="match status" value="1"/>
</dbReference>
<feature type="transmembrane region" description="Helical" evidence="9">
    <location>
        <begin position="226"/>
        <end position="246"/>
    </location>
</feature>
<dbReference type="InterPro" id="IPR050901">
    <property type="entry name" value="BP-dep_ABC_trans_perm"/>
</dbReference>
<feature type="transmembrane region" description="Helical" evidence="9">
    <location>
        <begin position="84"/>
        <end position="105"/>
    </location>
</feature>
<feature type="transmembrane region" description="Helical" evidence="9">
    <location>
        <begin position="154"/>
        <end position="173"/>
    </location>
</feature>
<organism evidence="11">
    <name type="scientific">freshwater metagenome</name>
    <dbReference type="NCBI Taxonomy" id="449393"/>
    <lineage>
        <taxon>unclassified sequences</taxon>
        <taxon>metagenomes</taxon>
        <taxon>ecological metagenomes</taxon>
    </lineage>
</organism>